<evidence type="ECO:0000313" key="3">
    <source>
        <dbReference type="Proteomes" id="UP000323386"/>
    </source>
</evidence>
<name>A0A5C3F567_9BASI</name>
<proteinExistence type="predicted"/>
<keyword evidence="3" id="KW-1185">Reference proteome</keyword>
<organism evidence="2 3">
    <name type="scientific">Pseudozyma flocculosa</name>
    <dbReference type="NCBI Taxonomy" id="84751"/>
    <lineage>
        <taxon>Eukaryota</taxon>
        <taxon>Fungi</taxon>
        <taxon>Dikarya</taxon>
        <taxon>Basidiomycota</taxon>
        <taxon>Ustilaginomycotina</taxon>
        <taxon>Ustilaginomycetes</taxon>
        <taxon>Ustilaginales</taxon>
        <taxon>Ustilaginaceae</taxon>
        <taxon>Pseudozyma</taxon>
    </lineage>
</organism>
<dbReference type="EMBL" id="OOIP01000010">
    <property type="protein sequence ID" value="SPO38559.1"/>
    <property type="molecule type" value="Genomic_DNA"/>
</dbReference>
<accession>A0A5C3F567</accession>
<evidence type="ECO:0000313" key="2">
    <source>
        <dbReference type="EMBL" id="SPO38559.1"/>
    </source>
</evidence>
<protein>
    <submittedName>
        <fullName evidence="2">Uncharacterized protein</fullName>
    </submittedName>
</protein>
<dbReference type="AlphaFoldDB" id="A0A5C3F567"/>
<feature type="region of interest" description="Disordered" evidence="1">
    <location>
        <begin position="1"/>
        <end position="41"/>
    </location>
</feature>
<evidence type="ECO:0000256" key="1">
    <source>
        <dbReference type="SAM" id="MobiDB-lite"/>
    </source>
</evidence>
<gene>
    <name evidence="2" type="ORF">PSFLO_04037</name>
</gene>
<dbReference type="Proteomes" id="UP000323386">
    <property type="component" value="Unassembled WGS sequence"/>
</dbReference>
<sequence>MEMGQQMGRRGRRKQKEEKWAERGGALSGKRASRQAGPWLAAQKAPAISDPAGFNSTRWPRAAACGPPTVYAPLSNVRQNPDRLVDFAAAFPGRPTTIRFSLYHNGLVRAYMADSPRSAMQQTTFRIPVGLDGQRQDRAEVAGGHTQQALATAEAAPVAVGTMADPDDAAAPARLATEPAAR</sequence>
<reference evidence="2 3" key="1">
    <citation type="submission" date="2018-03" db="EMBL/GenBank/DDBJ databases">
        <authorList>
            <person name="Guldener U."/>
        </authorList>
    </citation>
    <scope>NUCLEOTIDE SEQUENCE [LARGE SCALE GENOMIC DNA]</scope>
    <source>
        <strain evidence="2 3">DAOM196992</strain>
    </source>
</reference>